<accession>A0A938YY28</accession>
<feature type="binding site" evidence="2">
    <location>
        <position position="170"/>
    </location>
    <ligand>
        <name>Zn(2+)</name>
        <dbReference type="ChEBI" id="CHEBI:29105"/>
    </ligand>
</feature>
<sequence>MEKKRVLPGEQLSTEEEFEPGPNTYADDGNVYSASLGTVSVDSRHKSIDVESDRKLNTLKPGTVVYGSVFLVKESSVIVSLRQCPDKEDRRVISQGNAMLPVRNVSRDYVKSLRDNFRIGDLVKAKVSRASPLGIDLSTVDNDLGVIKAFCSKCRKPLHLFGHSLRCLSCGSREQRKLSSEYLLK</sequence>
<feature type="binding site" evidence="2">
    <location>
        <position position="154"/>
    </location>
    <ligand>
        <name>Zn(2+)</name>
        <dbReference type="ChEBI" id="CHEBI:29105"/>
    </ligand>
</feature>
<dbReference type="InterPro" id="IPR025721">
    <property type="entry name" value="Exosome_cplx_N_dom"/>
</dbReference>
<dbReference type="SUPFAM" id="SSF110324">
    <property type="entry name" value="Ribosomal L27 protein-like"/>
    <property type="match status" value="1"/>
</dbReference>
<dbReference type="AlphaFoldDB" id="A0A938YY28"/>
<evidence type="ECO:0000259" key="4">
    <source>
        <dbReference type="PROSITE" id="PS50126"/>
    </source>
</evidence>
<comment type="function">
    <text evidence="2">Non-catalytic component of the exosome, which is a complex involved in RNA degradation. Increases the RNA binding and the efficiency of RNA degradation. Helpful for the interaction of the exosome with A-poor RNAs.</text>
</comment>
<dbReference type="HAMAP" id="MF_00975">
    <property type="entry name" value="Exosome_Csl4"/>
    <property type="match status" value="1"/>
</dbReference>
<protein>
    <recommendedName>
        <fullName evidence="2">Exosome complex component Csl4</fullName>
    </recommendedName>
</protein>
<evidence type="ECO:0000313" key="5">
    <source>
        <dbReference type="EMBL" id="MBN2067453.1"/>
    </source>
</evidence>
<dbReference type="NCBIfam" id="NF034126">
    <property type="entry name" value="PRK09521.1"/>
    <property type="match status" value="1"/>
</dbReference>
<dbReference type="InterPro" id="IPR003029">
    <property type="entry name" value="S1_domain"/>
</dbReference>
<dbReference type="Pfam" id="PF14382">
    <property type="entry name" value="ECR1_N"/>
    <property type="match status" value="1"/>
</dbReference>
<comment type="subunit">
    <text evidence="2">Component of the archaeal exosome complex. Forms a trimer of Rrp4 and/or Csl4 subunits. The trimer associates with an hexameric ring-like arrangement composed of 3 Rrp41-Rrp42 heterodimers. Interacts with DnaG.</text>
</comment>
<dbReference type="Gene3D" id="2.40.50.140">
    <property type="entry name" value="Nucleic acid-binding proteins"/>
    <property type="match status" value="1"/>
</dbReference>
<dbReference type="PROSITE" id="PS50126">
    <property type="entry name" value="S1"/>
    <property type="match status" value="1"/>
</dbReference>
<feature type="binding site" evidence="2">
    <location>
        <position position="167"/>
    </location>
    <ligand>
        <name>Zn(2+)</name>
        <dbReference type="ChEBI" id="CHEBI:29105"/>
    </ligand>
</feature>
<comment type="subcellular location">
    <subcellularLocation>
        <location evidence="2">Cytoplasm</location>
    </subcellularLocation>
</comment>
<dbReference type="GO" id="GO:0003676">
    <property type="term" value="F:nucleic acid binding"/>
    <property type="evidence" value="ECO:0007669"/>
    <property type="project" value="InterPro"/>
</dbReference>
<proteinExistence type="inferred from homology"/>
<organism evidence="5 6">
    <name type="scientific">Candidatus Iainarchaeum sp</name>
    <dbReference type="NCBI Taxonomy" id="3101447"/>
    <lineage>
        <taxon>Archaea</taxon>
        <taxon>Candidatus Iainarchaeota</taxon>
        <taxon>Candidatus Iainarchaeia</taxon>
        <taxon>Candidatus Iainarchaeales</taxon>
        <taxon>Candidatus Iainarchaeaceae</taxon>
        <taxon>Candidatus Iainarchaeum</taxon>
    </lineage>
</organism>
<dbReference type="GO" id="GO:0005737">
    <property type="term" value="C:cytoplasm"/>
    <property type="evidence" value="ECO:0007669"/>
    <property type="project" value="UniProtKB-SubCell"/>
</dbReference>
<dbReference type="Gene3D" id="2.40.50.100">
    <property type="match status" value="1"/>
</dbReference>
<keyword evidence="1 2" id="KW-0271">Exosome</keyword>
<dbReference type="InterPro" id="IPR039771">
    <property type="entry name" value="Csl4"/>
</dbReference>
<keyword evidence="2" id="KW-0963">Cytoplasm</keyword>
<dbReference type="InterPro" id="IPR012340">
    <property type="entry name" value="NA-bd_OB-fold"/>
</dbReference>
<gene>
    <name evidence="2" type="primary">csl4</name>
    <name evidence="5" type="ORF">JW744_03225</name>
</gene>
<dbReference type="InterPro" id="IPR030850">
    <property type="entry name" value="Exosome_Csl4_arc"/>
</dbReference>
<dbReference type="EMBL" id="JAFGDB010000052">
    <property type="protein sequence ID" value="MBN2067453.1"/>
    <property type="molecule type" value="Genomic_DNA"/>
</dbReference>
<name>A0A938YY28_9ARCH</name>
<feature type="domain" description="S1 motif" evidence="4">
    <location>
        <begin position="62"/>
        <end position="140"/>
    </location>
</feature>
<dbReference type="Gene3D" id="2.20.70.10">
    <property type="match status" value="1"/>
</dbReference>
<comment type="caution">
    <text evidence="5">The sequence shown here is derived from an EMBL/GenBank/DDBJ whole genome shotgun (WGS) entry which is preliminary data.</text>
</comment>
<dbReference type="GO" id="GO:0008270">
    <property type="term" value="F:zinc ion binding"/>
    <property type="evidence" value="ECO:0007669"/>
    <property type="project" value="UniProtKB-UniRule"/>
</dbReference>
<comment type="similarity">
    <text evidence="2">Belongs to the CSL4 family.</text>
</comment>
<dbReference type="GO" id="GO:0006401">
    <property type="term" value="P:RNA catabolic process"/>
    <property type="evidence" value="ECO:0007669"/>
    <property type="project" value="UniProtKB-UniRule"/>
</dbReference>
<dbReference type="GO" id="GO:0000178">
    <property type="term" value="C:exosome (RNase complex)"/>
    <property type="evidence" value="ECO:0007669"/>
    <property type="project" value="UniProtKB-KW"/>
</dbReference>
<dbReference type="SMART" id="SM00316">
    <property type="entry name" value="S1"/>
    <property type="match status" value="1"/>
</dbReference>
<dbReference type="Proteomes" id="UP000809243">
    <property type="component" value="Unassembled WGS sequence"/>
</dbReference>
<reference evidence="5" key="1">
    <citation type="submission" date="2021-01" db="EMBL/GenBank/DDBJ databases">
        <title>Active Sulfur Cycling in an Early Earth Analoge.</title>
        <authorList>
            <person name="Hahn C.R."/>
            <person name="Youssef N.H."/>
            <person name="Elshahed M."/>
        </authorList>
    </citation>
    <scope>NUCLEOTIDE SEQUENCE</scope>
    <source>
        <strain evidence="5">Zod_Metabat.1151</strain>
    </source>
</reference>
<evidence type="ECO:0000256" key="1">
    <source>
        <dbReference type="ARBA" id="ARBA00022835"/>
    </source>
</evidence>
<keyword evidence="2" id="KW-0479">Metal-binding</keyword>
<feature type="region of interest" description="Disordered" evidence="3">
    <location>
        <begin position="1"/>
        <end position="29"/>
    </location>
</feature>
<evidence type="ECO:0000256" key="3">
    <source>
        <dbReference type="SAM" id="MobiDB-lite"/>
    </source>
</evidence>
<keyword evidence="2" id="KW-0862">Zinc</keyword>
<evidence type="ECO:0000256" key="2">
    <source>
        <dbReference type="HAMAP-Rule" id="MF_00975"/>
    </source>
</evidence>
<dbReference type="SUPFAM" id="SSF50249">
    <property type="entry name" value="Nucleic acid-binding proteins"/>
    <property type="match status" value="1"/>
</dbReference>
<dbReference type="PANTHER" id="PTHR12686:SF8">
    <property type="entry name" value="EXOSOME COMPLEX COMPONENT CSL4"/>
    <property type="match status" value="1"/>
</dbReference>
<feature type="binding site" evidence="2">
    <location>
        <position position="151"/>
    </location>
    <ligand>
        <name>Zn(2+)</name>
        <dbReference type="ChEBI" id="CHEBI:29105"/>
    </ligand>
</feature>
<evidence type="ECO:0000313" key="6">
    <source>
        <dbReference type="Proteomes" id="UP000809243"/>
    </source>
</evidence>
<dbReference type="PANTHER" id="PTHR12686">
    <property type="entry name" value="3'-5' EXORIBONUCLEASE CSL4-RELATED"/>
    <property type="match status" value="1"/>
</dbReference>
<dbReference type="GO" id="GO:0006396">
    <property type="term" value="P:RNA processing"/>
    <property type="evidence" value="ECO:0007669"/>
    <property type="project" value="InterPro"/>
</dbReference>